<dbReference type="InterPro" id="IPR005135">
    <property type="entry name" value="Endo/exonuclease/phosphatase"/>
</dbReference>
<accession>A0A8J3AD15</accession>
<feature type="region of interest" description="Disordered" evidence="9">
    <location>
        <begin position="44"/>
        <end position="66"/>
    </location>
</feature>
<keyword evidence="4" id="KW-0479">Metal-binding</keyword>
<organism evidence="12 13">
    <name type="scientific">Egicoccus halophilus</name>
    <dbReference type="NCBI Taxonomy" id="1670830"/>
    <lineage>
        <taxon>Bacteria</taxon>
        <taxon>Bacillati</taxon>
        <taxon>Actinomycetota</taxon>
        <taxon>Nitriliruptoria</taxon>
        <taxon>Egicoccales</taxon>
        <taxon>Egicoccaceae</taxon>
        <taxon>Egicoccus</taxon>
    </lineage>
</organism>
<reference evidence="12" key="1">
    <citation type="journal article" date="2014" name="Int. J. Syst. Evol. Microbiol.">
        <title>Complete genome sequence of Corynebacterium casei LMG S-19264T (=DSM 44701T), isolated from a smear-ripened cheese.</title>
        <authorList>
            <consortium name="US DOE Joint Genome Institute (JGI-PGF)"/>
            <person name="Walter F."/>
            <person name="Albersmeier A."/>
            <person name="Kalinowski J."/>
            <person name="Ruckert C."/>
        </authorList>
    </citation>
    <scope>NUCLEOTIDE SEQUENCE</scope>
    <source>
        <strain evidence="12">CGMCC 1.14988</strain>
    </source>
</reference>
<evidence type="ECO:0000256" key="7">
    <source>
        <dbReference type="ARBA" id="ARBA00022842"/>
    </source>
</evidence>
<dbReference type="InterPro" id="IPR051547">
    <property type="entry name" value="TDP2-like"/>
</dbReference>
<dbReference type="PANTHER" id="PTHR15822:SF4">
    <property type="entry name" value="TYROSYL-DNA PHOSPHODIESTERASE 2"/>
    <property type="match status" value="1"/>
</dbReference>
<comment type="caution">
    <text evidence="12">The sequence shown here is derived from an EMBL/GenBank/DDBJ whole genome shotgun (WGS) entry which is preliminary data.</text>
</comment>
<evidence type="ECO:0000313" key="13">
    <source>
        <dbReference type="Proteomes" id="UP000650511"/>
    </source>
</evidence>
<dbReference type="RefSeq" id="WP_130648456.1">
    <property type="nucleotide sequence ID" value="NZ_BMHA01000005.1"/>
</dbReference>
<evidence type="ECO:0000256" key="1">
    <source>
        <dbReference type="ARBA" id="ARBA00001936"/>
    </source>
</evidence>
<gene>
    <name evidence="12" type="ORF">GCM10011354_14830</name>
</gene>
<evidence type="ECO:0000256" key="6">
    <source>
        <dbReference type="ARBA" id="ARBA00022801"/>
    </source>
</evidence>
<evidence type="ECO:0000256" key="3">
    <source>
        <dbReference type="ARBA" id="ARBA00022722"/>
    </source>
</evidence>
<evidence type="ECO:0000256" key="4">
    <source>
        <dbReference type="ARBA" id="ARBA00022723"/>
    </source>
</evidence>
<sequence length="393" mass="41020">MMGRSMRVPAGGTHRRSRAASGLVALLALLALLAGGVAEAAPGRGPAAAAGGRGAPAQADQPQGGPPVTVMTRNLYLGAELGPLFAAADQQQLVAAASQVWANVLASDFPARATVLAEEVARERPLLLGLQEVSRFTAVGAAGTIDIDFLALFLDALADRGLHYEVASVSPAFEGTLPAIDPTLGFVQATLFDRDVILARADVPPAQLTVLREDHGLFDAGLTLPLPGAGPGATLRIDRGWQYVDVRVRNREFRFVNTHFEAFDPGEVVRVQQARELLAGPLATDLPVVVVGDVNSDAVTGGLAYRVLTGTGGLTDAWSVARPGEPGLTCCLPGDLRGDTSTLRSRIDLVLVGDGVRVREAERVGLDPALRTPSGLWPSDHAGVVARVQITAR</sequence>
<keyword evidence="10" id="KW-0732">Signal</keyword>
<keyword evidence="7" id="KW-0460">Magnesium</keyword>
<dbReference type="Pfam" id="PF03372">
    <property type="entry name" value="Exo_endo_phos"/>
    <property type="match status" value="1"/>
</dbReference>
<dbReference type="GO" id="GO:0004518">
    <property type="term" value="F:nuclease activity"/>
    <property type="evidence" value="ECO:0007669"/>
    <property type="project" value="UniProtKB-KW"/>
</dbReference>
<dbReference type="AlphaFoldDB" id="A0A8J3AD15"/>
<comment type="cofactor">
    <cofactor evidence="1">
        <name>Mn(2+)</name>
        <dbReference type="ChEBI" id="CHEBI:29035"/>
    </cofactor>
</comment>
<dbReference type="Proteomes" id="UP000650511">
    <property type="component" value="Unassembled WGS sequence"/>
</dbReference>
<dbReference type="GO" id="GO:0006281">
    <property type="term" value="P:DNA repair"/>
    <property type="evidence" value="ECO:0007669"/>
    <property type="project" value="UniProtKB-KW"/>
</dbReference>
<reference evidence="12" key="2">
    <citation type="submission" date="2020-09" db="EMBL/GenBank/DDBJ databases">
        <authorList>
            <person name="Sun Q."/>
            <person name="Zhou Y."/>
        </authorList>
    </citation>
    <scope>NUCLEOTIDE SEQUENCE</scope>
    <source>
        <strain evidence="12">CGMCC 1.14988</strain>
    </source>
</reference>
<keyword evidence="3" id="KW-0540">Nuclease</keyword>
<dbReference type="GO" id="GO:0016787">
    <property type="term" value="F:hydrolase activity"/>
    <property type="evidence" value="ECO:0007669"/>
    <property type="project" value="UniProtKB-KW"/>
</dbReference>
<dbReference type="EMBL" id="BMHA01000005">
    <property type="protein sequence ID" value="GGI05587.1"/>
    <property type="molecule type" value="Genomic_DNA"/>
</dbReference>
<keyword evidence="8" id="KW-0234">DNA repair</keyword>
<dbReference type="InterPro" id="IPR036691">
    <property type="entry name" value="Endo/exonu/phosph_ase_sf"/>
</dbReference>
<evidence type="ECO:0000256" key="2">
    <source>
        <dbReference type="ARBA" id="ARBA00001946"/>
    </source>
</evidence>
<feature type="signal peptide" evidence="10">
    <location>
        <begin position="1"/>
        <end position="40"/>
    </location>
</feature>
<proteinExistence type="predicted"/>
<keyword evidence="5" id="KW-0227">DNA damage</keyword>
<keyword evidence="13" id="KW-1185">Reference proteome</keyword>
<keyword evidence="6" id="KW-0378">Hydrolase</keyword>
<dbReference type="PANTHER" id="PTHR15822">
    <property type="entry name" value="TRAF AND TNF RECEPTOR-ASSOCIATED PROTEIN"/>
    <property type="match status" value="1"/>
</dbReference>
<feature type="chain" id="PRO_5035236211" description="Endonuclease/exonuclease/phosphatase domain-containing protein" evidence="10">
    <location>
        <begin position="41"/>
        <end position="393"/>
    </location>
</feature>
<dbReference type="OrthoDB" id="9787701at2"/>
<feature type="domain" description="Endonuclease/exonuclease/phosphatase" evidence="11">
    <location>
        <begin position="102"/>
        <end position="381"/>
    </location>
</feature>
<dbReference type="SUPFAM" id="SSF56219">
    <property type="entry name" value="DNase I-like"/>
    <property type="match status" value="1"/>
</dbReference>
<evidence type="ECO:0000256" key="9">
    <source>
        <dbReference type="SAM" id="MobiDB-lite"/>
    </source>
</evidence>
<protein>
    <recommendedName>
        <fullName evidence="11">Endonuclease/exonuclease/phosphatase domain-containing protein</fullName>
    </recommendedName>
</protein>
<evidence type="ECO:0000256" key="10">
    <source>
        <dbReference type="SAM" id="SignalP"/>
    </source>
</evidence>
<evidence type="ECO:0000259" key="11">
    <source>
        <dbReference type="Pfam" id="PF03372"/>
    </source>
</evidence>
<evidence type="ECO:0000313" key="12">
    <source>
        <dbReference type="EMBL" id="GGI05587.1"/>
    </source>
</evidence>
<dbReference type="GO" id="GO:0046872">
    <property type="term" value="F:metal ion binding"/>
    <property type="evidence" value="ECO:0007669"/>
    <property type="project" value="UniProtKB-KW"/>
</dbReference>
<dbReference type="Gene3D" id="3.60.10.10">
    <property type="entry name" value="Endonuclease/exonuclease/phosphatase"/>
    <property type="match status" value="1"/>
</dbReference>
<comment type="cofactor">
    <cofactor evidence="2">
        <name>Mg(2+)</name>
        <dbReference type="ChEBI" id="CHEBI:18420"/>
    </cofactor>
</comment>
<evidence type="ECO:0000256" key="8">
    <source>
        <dbReference type="ARBA" id="ARBA00023204"/>
    </source>
</evidence>
<name>A0A8J3AD15_9ACTN</name>
<evidence type="ECO:0000256" key="5">
    <source>
        <dbReference type="ARBA" id="ARBA00022763"/>
    </source>
</evidence>